<reference evidence="1 2" key="1">
    <citation type="journal article" date="2017" name="Antonie Van Leeuwenhoek">
        <title>Phylogenomic resolution of the bacterial genus Pantoea and its relationship with Erwinia and Tatumella.</title>
        <authorList>
            <person name="Palmer M."/>
            <person name="Steenkamp E.T."/>
            <person name="Coetzee M.P."/>
            <person name="Chan W.Y."/>
            <person name="van Zyl E."/>
            <person name="De Maayer P."/>
            <person name="Coutinho T.A."/>
            <person name="Blom J."/>
            <person name="Smits T.H."/>
            <person name="Duffy B."/>
            <person name="Venter S.N."/>
        </authorList>
    </citation>
    <scope>NUCLEOTIDE SEQUENCE [LARGE SCALE GENOMIC DNA]</scope>
    <source>
        <strain evidence="1 2">LMG 2657</strain>
    </source>
</reference>
<gene>
    <name evidence="1" type="ORF">HA50_28155</name>
</gene>
<dbReference type="Proteomes" id="UP000193749">
    <property type="component" value="Unassembled WGS sequence"/>
</dbReference>
<dbReference type="Gene3D" id="2.160.20.80">
    <property type="entry name" value="E3 ubiquitin-protein ligase SopA"/>
    <property type="match status" value="1"/>
</dbReference>
<dbReference type="RefSeq" id="WP_084880655.1">
    <property type="nucleotide sequence ID" value="NZ_JAGGMY010000004.1"/>
</dbReference>
<dbReference type="AlphaFoldDB" id="A0A1X1EGB1"/>
<comment type="caution">
    <text evidence="1">The sequence shown here is derived from an EMBL/GenBank/DDBJ whole genome shotgun (WGS) entry which is preliminary data.</text>
</comment>
<sequence length="725" mass="81966">MSDISVNALTSPTTTAAEDLQTGALPPLAIKNSTATLASNTPLALNDPDADNIIALEDITGETFIDYMHDIRPYDQRPRTFRGVSFGRGLDYKPGDFKEPLPFNKDTFYDLNFRGYYTNHGIEMRNCLITTEEDNLIWFASNFRDSCWQGSTIDGLYQGQKSTITDCSLSQVDMSGCILKNLHIVDKAQCLMQQTNFSNCVFEDLTFYSNRTQQYKFMNVSFRDLQAGKFSLNNVNCLENVDLTHAKIDKLSLLEGTTLTGVKLSDDAPDLIKLDPDMFNNITVIDRHLDSINNPVTGALFFKTLASINNNAVRCAFAEQLIAMLDGEGVLAEAYRNITTLKLSFMKELSNSCYSGSEIIKDFFDRALLNHSKNALLSDTPHADLSELLLKLQEEELLDYQFPINQLIKADSELRDTFYRQTPIKDFVSYIEEQIMMEDADAPHQIFYNPDNKIALYLPAQDFRGLLRDSQTPERYALLHYKAEPGKEEIVTDIPAGFKFLGSVLEVFPMLHSLWSRSGGIFTPVIRFLFSHAPDLESEQKNKAAKIEKHMIALLMRKVDASSKLIEPGDESLLCEILEPFYRTQTDEDRDNAKALRWKMIEIAQHRLALGSKTFSDAEQKIIAGMIIIRMLADLFSTRFYAEEEDSANAPRQLAKLLINDLQAFRPGMINPDDAEEWKERLIPKSVVKTYTCSSIVAAMVASYQFPGEQGAEMNKAIKLHYPLT</sequence>
<keyword evidence="2" id="KW-1185">Reference proteome</keyword>
<proteinExistence type="predicted"/>
<name>A0A1X1EGB1_PANCY</name>
<accession>A0A1X1EGB1</accession>
<evidence type="ECO:0000313" key="2">
    <source>
        <dbReference type="Proteomes" id="UP000193749"/>
    </source>
</evidence>
<dbReference type="Gene3D" id="1.10.4140.10">
    <property type="entry name" value="effector protein (NleL)"/>
    <property type="match status" value="1"/>
</dbReference>
<dbReference type="OrthoDB" id="6549352at2"/>
<organism evidence="1 2">
    <name type="scientific">Pantoea cypripedii</name>
    <name type="common">Pectobacterium cypripedii</name>
    <name type="synonym">Erwinia cypripedii</name>
    <dbReference type="NCBI Taxonomy" id="55209"/>
    <lineage>
        <taxon>Bacteria</taxon>
        <taxon>Pseudomonadati</taxon>
        <taxon>Pseudomonadota</taxon>
        <taxon>Gammaproteobacteria</taxon>
        <taxon>Enterobacterales</taxon>
        <taxon>Erwiniaceae</taxon>
        <taxon>Pantoea</taxon>
    </lineage>
</organism>
<dbReference type="SUPFAM" id="SSF141571">
    <property type="entry name" value="Pentapeptide repeat-like"/>
    <property type="match status" value="1"/>
</dbReference>
<protein>
    <submittedName>
        <fullName evidence="1">Uncharacterized protein</fullName>
    </submittedName>
</protein>
<dbReference type="Gene3D" id="1.25.40.300">
    <property type="entry name" value="Putative secreted effector protein"/>
    <property type="match status" value="1"/>
</dbReference>
<dbReference type="InterPro" id="IPR038270">
    <property type="entry name" value="SopA-like_catalytic_sf"/>
</dbReference>
<evidence type="ECO:0000313" key="1">
    <source>
        <dbReference type="EMBL" id="ORM87814.1"/>
    </source>
</evidence>
<dbReference type="EMBL" id="MLJI01000003">
    <property type="protein sequence ID" value="ORM87814.1"/>
    <property type="molecule type" value="Genomic_DNA"/>
</dbReference>